<keyword evidence="3" id="KW-1185">Reference proteome</keyword>
<feature type="compositionally biased region" description="Basic and acidic residues" evidence="1">
    <location>
        <begin position="42"/>
        <end position="69"/>
    </location>
</feature>
<feature type="compositionally biased region" description="Polar residues" evidence="1">
    <location>
        <begin position="105"/>
        <end position="117"/>
    </location>
</feature>
<gene>
    <name evidence="2" type="ORF">PACLA_8A070703</name>
</gene>
<feature type="compositionally biased region" description="Basic and acidic residues" evidence="1">
    <location>
        <begin position="157"/>
        <end position="168"/>
    </location>
</feature>
<protein>
    <submittedName>
        <fullName evidence="2">Uncharacterized protein</fullName>
    </submittedName>
</protein>
<proteinExistence type="predicted"/>
<evidence type="ECO:0000313" key="3">
    <source>
        <dbReference type="Proteomes" id="UP001152795"/>
    </source>
</evidence>
<evidence type="ECO:0000256" key="1">
    <source>
        <dbReference type="SAM" id="MobiDB-lite"/>
    </source>
</evidence>
<comment type="caution">
    <text evidence="2">The sequence shown here is derived from an EMBL/GenBank/DDBJ whole genome shotgun (WGS) entry which is preliminary data.</text>
</comment>
<accession>A0A7D9E5V2</accession>
<dbReference type="EMBL" id="CACRXK020004369">
    <property type="protein sequence ID" value="CAB4002483.1"/>
    <property type="molecule type" value="Genomic_DNA"/>
</dbReference>
<feature type="region of interest" description="Disordered" evidence="1">
    <location>
        <begin position="1"/>
        <end position="75"/>
    </location>
</feature>
<dbReference type="Proteomes" id="UP001152795">
    <property type="component" value="Unassembled WGS sequence"/>
</dbReference>
<feature type="region of interest" description="Disordered" evidence="1">
    <location>
        <begin position="101"/>
        <end position="168"/>
    </location>
</feature>
<feature type="compositionally biased region" description="Polar residues" evidence="1">
    <location>
        <begin position="139"/>
        <end position="156"/>
    </location>
</feature>
<evidence type="ECO:0000313" key="2">
    <source>
        <dbReference type="EMBL" id="CAB4002483.1"/>
    </source>
</evidence>
<dbReference type="AlphaFoldDB" id="A0A7D9E5V2"/>
<name>A0A7D9E5V2_PARCT</name>
<sequence length="253" mass="27741">METTSNSKLRSARSLGEAEDGELSRDTTNQIEDDMLFSVDNKGTEDLRSPEDENSTIKEEFKVSSREENNTILEKDEDVLPKLNMLGSSTMDMLDDAVNERSCDKSVNSELPTTSLAGNEDNDCIPRTTEQISHEGNKLSPNDGNGIEGNTNSTQQEEFKIPSTDDRENSLHSSIVTELDNAASFVGGAESLPEDVNSTKKKEIFQENNTTFKKDGETVLSKLKVADTSAVNTLGSVMKENHCSRSAAGKFMK</sequence>
<organism evidence="2 3">
    <name type="scientific">Paramuricea clavata</name>
    <name type="common">Red gorgonian</name>
    <name type="synonym">Violescent sea-whip</name>
    <dbReference type="NCBI Taxonomy" id="317549"/>
    <lineage>
        <taxon>Eukaryota</taxon>
        <taxon>Metazoa</taxon>
        <taxon>Cnidaria</taxon>
        <taxon>Anthozoa</taxon>
        <taxon>Octocorallia</taxon>
        <taxon>Malacalcyonacea</taxon>
        <taxon>Plexauridae</taxon>
        <taxon>Paramuricea</taxon>
    </lineage>
</organism>
<reference evidence="2" key="1">
    <citation type="submission" date="2020-04" db="EMBL/GenBank/DDBJ databases">
        <authorList>
            <person name="Alioto T."/>
            <person name="Alioto T."/>
            <person name="Gomez Garrido J."/>
        </authorList>
    </citation>
    <scope>NUCLEOTIDE SEQUENCE</scope>
    <source>
        <strain evidence="2">A484AB</strain>
    </source>
</reference>